<evidence type="ECO:0008006" key="5">
    <source>
        <dbReference type="Google" id="ProtNLM"/>
    </source>
</evidence>
<dbReference type="PROSITE" id="PS01295">
    <property type="entry name" value="ISPD"/>
    <property type="match status" value="1"/>
</dbReference>
<dbReference type="GO" id="GO:0070567">
    <property type="term" value="F:cytidylyltransferase activity"/>
    <property type="evidence" value="ECO:0007669"/>
    <property type="project" value="InterPro"/>
</dbReference>
<evidence type="ECO:0000313" key="4">
    <source>
        <dbReference type="Proteomes" id="UP000279029"/>
    </source>
</evidence>
<protein>
    <recommendedName>
        <fullName evidence="5">2-C-methyl-D-erythritol 4-phosphate cytidylyltransferase</fullName>
    </recommendedName>
</protein>
<dbReference type="InterPro" id="IPR029044">
    <property type="entry name" value="Nucleotide-diphossugar_trans"/>
</dbReference>
<name>A0A3P7NSL4_9FIRM</name>
<dbReference type="Gene3D" id="3.90.550.10">
    <property type="entry name" value="Spore Coat Polysaccharide Biosynthesis Protein SpsA, Chain A"/>
    <property type="match status" value="1"/>
</dbReference>
<dbReference type="PANTHER" id="PTHR43015">
    <property type="entry name" value="D-RIBITOL-5-PHOSPHATE CYTIDYLYLTRANSFERASE"/>
    <property type="match status" value="1"/>
</dbReference>
<evidence type="ECO:0000256" key="1">
    <source>
        <dbReference type="ARBA" id="ARBA00022679"/>
    </source>
</evidence>
<keyword evidence="2" id="KW-0548">Nucleotidyltransferase</keyword>
<dbReference type="RefSeq" id="WP_172596055.1">
    <property type="nucleotide sequence ID" value="NZ_LR130778.1"/>
</dbReference>
<dbReference type="InterPro" id="IPR018294">
    <property type="entry name" value="ISPD_synthase_CS"/>
</dbReference>
<dbReference type="SUPFAM" id="SSF53448">
    <property type="entry name" value="Nucleotide-diphospho-sugar transferases"/>
    <property type="match status" value="1"/>
</dbReference>
<dbReference type="Pfam" id="PF01128">
    <property type="entry name" value="IspD"/>
    <property type="match status" value="1"/>
</dbReference>
<organism evidence="3 4">
    <name type="scientific">Petrocella atlantisensis</name>
    <dbReference type="NCBI Taxonomy" id="2173034"/>
    <lineage>
        <taxon>Bacteria</taxon>
        <taxon>Bacillati</taxon>
        <taxon>Bacillota</taxon>
        <taxon>Clostridia</taxon>
        <taxon>Lachnospirales</taxon>
        <taxon>Vallitaleaceae</taxon>
        <taxon>Petrocella</taxon>
    </lineage>
</organism>
<dbReference type="InterPro" id="IPR034683">
    <property type="entry name" value="IspD/TarI"/>
</dbReference>
<gene>
    <name evidence="3" type="ORF">PATL70BA_0328</name>
</gene>
<sequence length="239" mass="27097">MTTCILLAGGNGTRTGINCPKQFLEIQGKPIFSYCLQTLELIEEVDVIVMVVLETWESYVWEWIQKLGLKKCKYIVHGGKSRQHSIYNGLIKARAYMADEDVVMVHDAARPLINPEVVRKTITKARETGAAIPVIKENDALYMSADDISVEQTLSKSGLYRGQTPVCIRFGDYYNLHISARDEDLIKAKGSCSLLFLNDIKVTMVEGDEKTYKITTKKDVEMFIGYLSLLHEDYSWIDK</sequence>
<dbReference type="EMBL" id="LR130778">
    <property type="protein sequence ID" value="VDN46174.1"/>
    <property type="molecule type" value="Genomic_DNA"/>
</dbReference>
<keyword evidence="4" id="KW-1185">Reference proteome</keyword>
<evidence type="ECO:0000256" key="2">
    <source>
        <dbReference type="ARBA" id="ARBA00022695"/>
    </source>
</evidence>
<dbReference type="GO" id="GO:0008299">
    <property type="term" value="P:isoprenoid biosynthetic process"/>
    <property type="evidence" value="ECO:0007669"/>
    <property type="project" value="InterPro"/>
</dbReference>
<dbReference type="GO" id="GO:0005829">
    <property type="term" value="C:cytosol"/>
    <property type="evidence" value="ECO:0007669"/>
    <property type="project" value="TreeGrafter"/>
</dbReference>
<accession>A0A3P7NSL4</accession>
<proteinExistence type="predicted"/>
<dbReference type="KEGG" id="cbar:PATL70BA_0328"/>
<evidence type="ECO:0000313" key="3">
    <source>
        <dbReference type="EMBL" id="VDN46174.1"/>
    </source>
</evidence>
<keyword evidence="1" id="KW-0808">Transferase</keyword>
<dbReference type="CDD" id="cd02516">
    <property type="entry name" value="CDP-ME_synthetase"/>
    <property type="match status" value="1"/>
</dbReference>
<reference evidence="3 4" key="1">
    <citation type="submission" date="2018-09" db="EMBL/GenBank/DDBJ databases">
        <authorList>
            <person name="Postec A."/>
        </authorList>
    </citation>
    <scope>NUCLEOTIDE SEQUENCE [LARGE SCALE GENOMIC DNA]</scope>
    <source>
        <strain evidence="3">70B-A</strain>
    </source>
</reference>
<dbReference type="Proteomes" id="UP000279029">
    <property type="component" value="Chromosome"/>
</dbReference>
<dbReference type="AlphaFoldDB" id="A0A3P7NSL4"/>
<dbReference type="PANTHER" id="PTHR43015:SF1">
    <property type="entry name" value="D-RIBITOL-5-PHOSPHATE CYTIDYLYLTRANSFERASE"/>
    <property type="match status" value="1"/>
</dbReference>